<sequence>MVAEQQMAKLLGSSARRLVGGSLRQDVVGIWKGARRGLSSSVAALDASGAEEKIVAAVVLERLPVVLPPVPPAVSEFKSFSFEWQQQYRRHYPQEFLDASANRGEDDEIGVYEPAPTITEADQTNDQRSLKRAYEKRLYLIVRGKPFGKSQGEPVWHFPEKEYAKEPSLRQCAELALGPIVEDIPKSVYFVGNAPCGFLPSETPAFKSIMTRRSLKKKTGVLQKFFFKSQLLVNDLPLADLKKYEDFAWISKHELSDYFEPAEAEYLNKMLQ</sequence>
<dbReference type="Gene3D" id="3.90.79.10">
    <property type="entry name" value="Nucleoside Triphosphate Pyrophosphohydrolase"/>
    <property type="match status" value="1"/>
</dbReference>
<protein>
    <recommendedName>
        <fullName evidence="3">Ribosomal protein L46 N-terminal domain-containing protein</fullName>
    </recommendedName>
</protein>
<reference evidence="1" key="1">
    <citation type="submission" date="2016-03" db="EMBL/GenBank/DDBJ databases">
        <title>Mechanisms controlling the formation of the plant cell surface in tip-growing cells are functionally conserved among land plants.</title>
        <authorList>
            <person name="Honkanen S."/>
            <person name="Jones V.A."/>
            <person name="Morieri G."/>
            <person name="Champion C."/>
            <person name="Hetherington A.J."/>
            <person name="Kelly S."/>
            <person name="Saint-Marcoux D."/>
            <person name="Proust H."/>
            <person name="Prescott H."/>
            <person name="Dolan L."/>
        </authorList>
    </citation>
    <scope>NUCLEOTIDE SEQUENCE [LARGE SCALE GENOMIC DNA]</scope>
    <source>
        <tissue evidence="1">Whole gametophyte</tissue>
    </source>
</reference>
<evidence type="ECO:0000313" key="2">
    <source>
        <dbReference type="Proteomes" id="UP000077202"/>
    </source>
</evidence>
<evidence type="ECO:0000313" key="1">
    <source>
        <dbReference type="EMBL" id="OAE18676.1"/>
    </source>
</evidence>
<dbReference type="CDD" id="cd04661">
    <property type="entry name" value="NUDIX_MRP_L46"/>
    <property type="match status" value="1"/>
</dbReference>
<dbReference type="GO" id="GO:0003735">
    <property type="term" value="F:structural constituent of ribosome"/>
    <property type="evidence" value="ECO:0007669"/>
    <property type="project" value="InterPro"/>
</dbReference>
<dbReference type="PANTHER" id="PTHR13124:SF12">
    <property type="entry name" value="LARGE RIBOSOMAL SUBUNIT PROTEIN ML46"/>
    <property type="match status" value="1"/>
</dbReference>
<proteinExistence type="predicted"/>
<name>A0A176VFV7_MARPO</name>
<dbReference type="InterPro" id="IPR033650">
    <property type="entry name" value="Ribosomal_mL46_NUDIX"/>
</dbReference>
<accession>A0A176VFV7</accession>
<dbReference type="InterPro" id="IPR040008">
    <property type="entry name" value="Ribosomal_mL46"/>
</dbReference>
<dbReference type="Proteomes" id="UP000077202">
    <property type="component" value="Unassembled WGS sequence"/>
</dbReference>
<comment type="caution">
    <text evidence="1">The sequence shown here is derived from an EMBL/GenBank/DDBJ whole genome shotgun (WGS) entry which is preliminary data.</text>
</comment>
<keyword evidence="2" id="KW-1185">Reference proteome</keyword>
<organism evidence="1 2">
    <name type="scientific">Marchantia polymorpha subsp. ruderalis</name>
    <dbReference type="NCBI Taxonomy" id="1480154"/>
    <lineage>
        <taxon>Eukaryota</taxon>
        <taxon>Viridiplantae</taxon>
        <taxon>Streptophyta</taxon>
        <taxon>Embryophyta</taxon>
        <taxon>Marchantiophyta</taxon>
        <taxon>Marchantiopsida</taxon>
        <taxon>Marchantiidae</taxon>
        <taxon>Marchantiales</taxon>
        <taxon>Marchantiaceae</taxon>
        <taxon>Marchantia</taxon>
    </lineage>
</organism>
<dbReference type="GO" id="GO:0005762">
    <property type="term" value="C:mitochondrial large ribosomal subunit"/>
    <property type="evidence" value="ECO:0007669"/>
    <property type="project" value="TreeGrafter"/>
</dbReference>
<dbReference type="AlphaFoldDB" id="A0A176VFV7"/>
<evidence type="ECO:0008006" key="3">
    <source>
        <dbReference type="Google" id="ProtNLM"/>
    </source>
</evidence>
<dbReference type="PANTHER" id="PTHR13124">
    <property type="entry name" value="39S RIBOSOMAL PROTEIN L46, MITOCHONDRIAL PRECURSOR-RELATED"/>
    <property type="match status" value="1"/>
</dbReference>
<gene>
    <name evidence="1" type="ORF">AXG93_4448s1110</name>
</gene>
<dbReference type="EMBL" id="LVLJ01004024">
    <property type="protein sequence ID" value="OAE18676.1"/>
    <property type="molecule type" value="Genomic_DNA"/>
</dbReference>